<dbReference type="Proteomes" id="UP000325577">
    <property type="component" value="Linkage Group LG5"/>
</dbReference>
<name>A0A5J4ZT05_9ASTE</name>
<reference evidence="2 3" key="1">
    <citation type="submission" date="2019-09" db="EMBL/GenBank/DDBJ databases">
        <title>A chromosome-level genome assembly of the Chinese tupelo Nyssa sinensis.</title>
        <authorList>
            <person name="Yang X."/>
            <person name="Kang M."/>
            <person name="Yang Y."/>
            <person name="Xiong H."/>
            <person name="Wang M."/>
            <person name="Zhang Z."/>
            <person name="Wang Z."/>
            <person name="Wu H."/>
            <person name="Ma T."/>
            <person name="Liu J."/>
            <person name="Xi Z."/>
        </authorList>
    </citation>
    <scope>NUCLEOTIDE SEQUENCE [LARGE SCALE GENOMIC DNA]</scope>
    <source>
        <strain evidence="2">J267</strain>
        <tissue evidence="2">Leaf</tissue>
    </source>
</reference>
<keyword evidence="3" id="KW-1185">Reference proteome</keyword>
<sequence>MTDEGFEEWDADFLDQLIQVEELALSCTNPTQSHPPPIPAPPPPPHPAPPYNATSYSPPRELSQRVKDNNKGFDQSLNGIGHSAVSSVPHARRSQNVKESEIDILKKELGRVSKQLTYLVCLYM</sequence>
<dbReference type="PANTHER" id="PTHR35761">
    <property type="entry name" value="ATR INTERACTING PROTEIN"/>
    <property type="match status" value="1"/>
</dbReference>
<evidence type="ECO:0000256" key="1">
    <source>
        <dbReference type="SAM" id="MobiDB-lite"/>
    </source>
</evidence>
<dbReference type="GO" id="GO:0006974">
    <property type="term" value="P:DNA damage response"/>
    <property type="evidence" value="ECO:0007669"/>
    <property type="project" value="InterPro"/>
</dbReference>
<feature type="compositionally biased region" description="Basic and acidic residues" evidence="1">
    <location>
        <begin position="62"/>
        <end position="71"/>
    </location>
</feature>
<dbReference type="EMBL" id="CM018048">
    <property type="protein sequence ID" value="KAA8521199.1"/>
    <property type="molecule type" value="Genomic_DNA"/>
</dbReference>
<organism evidence="2 3">
    <name type="scientific">Nyssa sinensis</name>
    <dbReference type="NCBI Taxonomy" id="561372"/>
    <lineage>
        <taxon>Eukaryota</taxon>
        <taxon>Viridiplantae</taxon>
        <taxon>Streptophyta</taxon>
        <taxon>Embryophyta</taxon>
        <taxon>Tracheophyta</taxon>
        <taxon>Spermatophyta</taxon>
        <taxon>Magnoliopsida</taxon>
        <taxon>eudicotyledons</taxon>
        <taxon>Gunneridae</taxon>
        <taxon>Pentapetalae</taxon>
        <taxon>asterids</taxon>
        <taxon>Cornales</taxon>
        <taxon>Nyssaceae</taxon>
        <taxon>Nyssa</taxon>
    </lineage>
</organism>
<protein>
    <submittedName>
        <fullName evidence="2">Uncharacterized protein</fullName>
    </submittedName>
</protein>
<feature type="region of interest" description="Disordered" evidence="1">
    <location>
        <begin position="27"/>
        <end position="99"/>
    </location>
</feature>
<dbReference type="AlphaFoldDB" id="A0A5J4ZT05"/>
<accession>A0A5J4ZT05</accession>
<gene>
    <name evidence="2" type="ORF">F0562_011866</name>
</gene>
<dbReference type="InterPro" id="IPR044952">
    <property type="entry name" value="SUV2"/>
</dbReference>
<dbReference type="PANTHER" id="PTHR35761:SF1">
    <property type="entry name" value="PROTEIN SENSITIVE TO UV 2"/>
    <property type="match status" value="1"/>
</dbReference>
<dbReference type="OrthoDB" id="645074at2759"/>
<proteinExistence type="predicted"/>
<evidence type="ECO:0000313" key="2">
    <source>
        <dbReference type="EMBL" id="KAA8521199.1"/>
    </source>
</evidence>
<evidence type="ECO:0000313" key="3">
    <source>
        <dbReference type="Proteomes" id="UP000325577"/>
    </source>
</evidence>
<feature type="compositionally biased region" description="Pro residues" evidence="1">
    <location>
        <begin position="33"/>
        <end position="50"/>
    </location>
</feature>